<reference evidence="3" key="1">
    <citation type="submission" date="2016-06" db="UniProtKB">
        <authorList>
            <consortium name="WormBaseParasite"/>
        </authorList>
    </citation>
    <scope>IDENTIFICATION</scope>
</reference>
<feature type="domain" description="C2H2-type" evidence="2">
    <location>
        <begin position="99"/>
        <end position="126"/>
    </location>
</feature>
<name>A0A183SXH8_SCHSO</name>
<feature type="domain" description="C2H2-type" evidence="2">
    <location>
        <begin position="141"/>
        <end position="167"/>
    </location>
</feature>
<dbReference type="SUPFAM" id="SSF57667">
    <property type="entry name" value="beta-beta-alpha zinc fingers"/>
    <property type="match status" value="1"/>
</dbReference>
<dbReference type="PROSITE" id="PS50157">
    <property type="entry name" value="ZINC_FINGER_C2H2_2"/>
    <property type="match status" value="2"/>
</dbReference>
<dbReference type="SMART" id="SM00355">
    <property type="entry name" value="ZnF_C2H2"/>
    <property type="match status" value="2"/>
</dbReference>
<dbReference type="Gene3D" id="3.30.160.60">
    <property type="entry name" value="Classic Zinc Finger"/>
    <property type="match status" value="1"/>
</dbReference>
<dbReference type="AlphaFoldDB" id="A0A183SXH8"/>
<evidence type="ECO:0000259" key="2">
    <source>
        <dbReference type="PROSITE" id="PS50157"/>
    </source>
</evidence>
<keyword evidence="1" id="KW-0479">Metal-binding</keyword>
<keyword evidence="1" id="KW-0863">Zinc-finger</keyword>
<evidence type="ECO:0000256" key="1">
    <source>
        <dbReference type="PROSITE-ProRule" id="PRU00042"/>
    </source>
</evidence>
<dbReference type="InterPro" id="IPR013087">
    <property type="entry name" value="Znf_C2H2_type"/>
</dbReference>
<organism evidence="3">
    <name type="scientific">Schistocephalus solidus</name>
    <name type="common">Tapeworm</name>
    <dbReference type="NCBI Taxonomy" id="70667"/>
    <lineage>
        <taxon>Eukaryota</taxon>
        <taxon>Metazoa</taxon>
        <taxon>Spiralia</taxon>
        <taxon>Lophotrochozoa</taxon>
        <taxon>Platyhelminthes</taxon>
        <taxon>Cestoda</taxon>
        <taxon>Eucestoda</taxon>
        <taxon>Diphyllobothriidea</taxon>
        <taxon>Diphyllobothriidae</taxon>
        <taxon>Schistocephalus</taxon>
    </lineage>
</organism>
<dbReference type="GO" id="GO:0008270">
    <property type="term" value="F:zinc ion binding"/>
    <property type="evidence" value="ECO:0007669"/>
    <property type="project" value="UniProtKB-KW"/>
</dbReference>
<dbReference type="PROSITE" id="PS00028">
    <property type="entry name" value="ZINC_FINGER_C2H2_1"/>
    <property type="match status" value="2"/>
</dbReference>
<protein>
    <submittedName>
        <fullName evidence="3">C2H2-type domain-containing protein</fullName>
    </submittedName>
</protein>
<evidence type="ECO:0000313" key="3">
    <source>
        <dbReference type="WBParaSite" id="SSLN_0000926701-mRNA-1"/>
    </source>
</evidence>
<proteinExistence type="predicted"/>
<dbReference type="WBParaSite" id="SSLN_0000926701-mRNA-1">
    <property type="protein sequence ID" value="SSLN_0000926701-mRNA-1"/>
    <property type="gene ID" value="SSLN_0000926701"/>
</dbReference>
<dbReference type="InterPro" id="IPR036236">
    <property type="entry name" value="Znf_C2H2_sf"/>
</dbReference>
<accession>A0A183SXH8</accession>
<keyword evidence="1" id="KW-0862">Zinc</keyword>
<sequence length="167" mass="17989">LLLKVGFLPAATPWATGTKGGLKQVRVPGDVYASTHGMSDSRTSHLSSFSQQQYIPSPSIAPYPPGCSVATDYLPPATSTNSNTTSAAAPSTSDGDSVLTCPYCDHTFTSHISLVGHLPIHRAETGEPLYGAQTYSRRARLHCPHCFRTFAHRMGLLGHMRLHDNLQ</sequence>